<gene>
    <name evidence="1" type="ORF">BOA8489_02448</name>
</gene>
<evidence type="ECO:0008006" key="3">
    <source>
        <dbReference type="Google" id="ProtNLM"/>
    </source>
</evidence>
<protein>
    <recommendedName>
        <fullName evidence="3">DUF2158 domain-containing protein</fullName>
    </recommendedName>
</protein>
<dbReference type="AlphaFoldDB" id="A0A238J343"/>
<dbReference type="InterPro" id="IPR019226">
    <property type="entry name" value="DUF2158"/>
</dbReference>
<name>A0A238J343_9RHOB</name>
<dbReference type="EMBL" id="FXXQ01000008">
    <property type="protein sequence ID" value="SMX24324.1"/>
    <property type="molecule type" value="Genomic_DNA"/>
</dbReference>
<sequence>MSNATGISVGDVVRLKSGGPAMTVESVISGDVVTCIWFSEERKFNTFFVTSTLTTATAEAVDDKDKRTMP</sequence>
<proteinExistence type="predicted"/>
<evidence type="ECO:0000313" key="1">
    <source>
        <dbReference type="EMBL" id="SMX24324.1"/>
    </source>
</evidence>
<organism evidence="1 2">
    <name type="scientific">Boseongicola aestuarii</name>
    <dbReference type="NCBI Taxonomy" id="1470561"/>
    <lineage>
        <taxon>Bacteria</taxon>
        <taxon>Pseudomonadati</taxon>
        <taxon>Pseudomonadota</taxon>
        <taxon>Alphaproteobacteria</taxon>
        <taxon>Rhodobacterales</taxon>
        <taxon>Paracoccaceae</taxon>
        <taxon>Boseongicola</taxon>
    </lineage>
</organism>
<accession>A0A238J343</accession>
<dbReference type="RefSeq" id="WP_093974289.1">
    <property type="nucleotide sequence ID" value="NZ_FXXQ01000008.1"/>
</dbReference>
<keyword evidence="2" id="KW-1185">Reference proteome</keyword>
<dbReference type="Pfam" id="PF09926">
    <property type="entry name" value="DUF2158"/>
    <property type="match status" value="1"/>
</dbReference>
<dbReference type="OrthoDB" id="7173769at2"/>
<dbReference type="Proteomes" id="UP000201838">
    <property type="component" value="Unassembled WGS sequence"/>
</dbReference>
<evidence type="ECO:0000313" key="2">
    <source>
        <dbReference type="Proteomes" id="UP000201838"/>
    </source>
</evidence>
<reference evidence="1 2" key="1">
    <citation type="submission" date="2017-05" db="EMBL/GenBank/DDBJ databases">
        <authorList>
            <person name="Song R."/>
            <person name="Chenine A.L."/>
            <person name="Ruprecht R.M."/>
        </authorList>
    </citation>
    <scope>NUCLEOTIDE SEQUENCE [LARGE SCALE GENOMIC DNA]</scope>
    <source>
        <strain evidence="1 2">CECT 8489</strain>
    </source>
</reference>